<dbReference type="CDD" id="cd05233">
    <property type="entry name" value="SDR_c"/>
    <property type="match status" value="1"/>
</dbReference>
<dbReference type="InterPro" id="IPR050259">
    <property type="entry name" value="SDR"/>
</dbReference>
<dbReference type="InterPro" id="IPR002347">
    <property type="entry name" value="SDR_fam"/>
</dbReference>
<dbReference type="InterPro" id="IPR036291">
    <property type="entry name" value="NAD(P)-bd_dom_sf"/>
</dbReference>
<dbReference type="Pfam" id="PF00106">
    <property type="entry name" value="adh_short"/>
    <property type="match status" value="1"/>
</dbReference>
<organism evidence="3 4">
    <name type="scientific">Propioniciclava soli</name>
    <dbReference type="NCBI Taxonomy" id="2775081"/>
    <lineage>
        <taxon>Bacteria</taxon>
        <taxon>Bacillati</taxon>
        <taxon>Actinomycetota</taxon>
        <taxon>Actinomycetes</taxon>
        <taxon>Propionibacteriales</taxon>
        <taxon>Propionibacteriaceae</taxon>
        <taxon>Propioniciclava</taxon>
    </lineage>
</organism>
<keyword evidence="4" id="KW-1185">Reference proteome</keyword>
<dbReference type="SUPFAM" id="SSF51735">
    <property type="entry name" value="NAD(P)-binding Rossmann-fold domains"/>
    <property type="match status" value="1"/>
</dbReference>
<dbReference type="PRINTS" id="PR00081">
    <property type="entry name" value="GDHRDH"/>
</dbReference>
<dbReference type="EMBL" id="CP115965">
    <property type="protein sequence ID" value="WZW98316.1"/>
    <property type="molecule type" value="Genomic_DNA"/>
</dbReference>
<evidence type="ECO:0000313" key="3">
    <source>
        <dbReference type="EMBL" id="WZW98316.1"/>
    </source>
</evidence>
<reference evidence="3 4" key="1">
    <citation type="journal article" date="2023" name="Environ Microbiome">
        <title>A coral-associated actinobacterium mitigates coral bleaching under heat stress.</title>
        <authorList>
            <person name="Li J."/>
            <person name="Zou Y."/>
            <person name="Li Q."/>
            <person name="Zhang J."/>
            <person name="Bourne D.G."/>
            <person name="Lyu Y."/>
            <person name="Liu C."/>
            <person name="Zhang S."/>
        </authorList>
    </citation>
    <scope>NUCLEOTIDE SEQUENCE [LARGE SCALE GENOMIC DNA]</scope>
    <source>
        <strain evidence="3 4">SCSIO 13291</strain>
    </source>
</reference>
<evidence type="ECO:0000313" key="4">
    <source>
        <dbReference type="Proteomes" id="UP001434337"/>
    </source>
</evidence>
<dbReference type="PRINTS" id="PR00080">
    <property type="entry name" value="SDRFAMILY"/>
</dbReference>
<dbReference type="PANTHER" id="PTHR42879:SF2">
    <property type="entry name" value="3-OXOACYL-[ACYL-CARRIER-PROTEIN] REDUCTASE FABG"/>
    <property type="match status" value="1"/>
</dbReference>
<protein>
    <submittedName>
        <fullName evidence="3">SDR family NAD(P)-dependent oxidoreductase</fullName>
    </submittedName>
</protein>
<sequence length="258" mass="27249">MSTALVTGATAGIGAAFARQLAARGDDLVLVARDADRLATIATELQATHGVAVETLQADLSDADDLHRVAERVASAEKRVDLLVNNAGFGPTASLLDDLGEHDRAWAVMGEAVVVLSNAAARAMVTRGHGRVLNVASLSAWVTQGEYSAIKSFVKLYTEALAGELRGTGVTATALCPGWVTTEFHERASIQTSAIPTAVWVDADRCVREALAHADAGRVVSLPTKRWKAMAIALQLAPRPLVRALSGAIGRDRRRRTP</sequence>
<name>A0ABZ3C6P7_9ACTN</name>
<dbReference type="PANTHER" id="PTHR42879">
    <property type="entry name" value="3-OXOACYL-(ACYL-CARRIER-PROTEIN) REDUCTASE"/>
    <property type="match status" value="1"/>
</dbReference>
<accession>A0ABZ3C6P7</accession>
<comment type="similarity">
    <text evidence="1 2">Belongs to the short-chain dehydrogenases/reductases (SDR) family.</text>
</comment>
<proteinExistence type="inferred from homology"/>
<dbReference type="Gene3D" id="3.40.50.720">
    <property type="entry name" value="NAD(P)-binding Rossmann-like Domain"/>
    <property type="match status" value="1"/>
</dbReference>
<gene>
    <name evidence="3" type="ORF">PCC79_15715</name>
</gene>
<evidence type="ECO:0000256" key="2">
    <source>
        <dbReference type="RuleBase" id="RU000363"/>
    </source>
</evidence>
<evidence type="ECO:0000256" key="1">
    <source>
        <dbReference type="ARBA" id="ARBA00006484"/>
    </source>
</evidence>
<dbReference type="PIRSF" id="PIRSF000126">
    <property type="entry name" value="11-beta-HSD1"/>
    <property type="match status" value="1"/>
</dbReference>
<dbReference type="RefSeq" id="WP_342372386.1">
    <property type="nucleotide sequence ID" value="NZ_CP115965.1"/>
</dbReference>
<dbReference type="Proteomes" id="UP001434337">
    <property type="component" value="Chromosome"/>
</dbReference>